<dbReference type="Pfam" id="PF07728">
    <property type="entry name" value="AAA_5"/>
    <property type="match status" value="1"/>
</dbReference>
<dbReference type="Gene3D" id="3.40.50.300">
    <property type="entry name" value="P-loop containing nucleotide triphosphate hydrolases"/>
    <property type="match status" value="1"/>
</dbReference>
<dbReference type="InterPro" id="IPR003593">
    <property type="entry name" value="AAA+_ATPase"/>
</dbReference>
<dbReference type="GO" id="GO:0016887">
    <property type="term" value="F:ATP hydrolysis activity"/>
    <property type="evidence" value="ECO:0007669"/>
    <property type="project" value="InterPro"/>
</dbReference>
<evidence type="ECO:0000259" key="1">
    <source>
        <dbReference type="SMART" id="SM00382"/>
    </source>
</evidence>
<dbReference type="InterPro" id="IPR011704">
    <property type="entry name" value="ATPase_dyneun-rel_AAA"/>
</dbReference>
<dbReference type="CDD" id="cd00009">
    <property type="entry name" value="AAA"/>
    <property type="match status" value="1"/>
</dbReference>
<sequence length="481" mass="53274">MANISVFTESYDATMGNHRRQVMLVPIDGSVRIYSRVTDGQKGPHNKWLETDLDSLAQDLKPNEQLTAEPVGVEVTLADERAIKEQGYSPVLGTKSVAAHGKAVSPAVDTSTDRIFDYYEKVSLSDDSLNELINDRRKAVSTYSAPVIQQPAVVVAVTEEEVERHEAPVIRAALASVPRKELAERYIHRKVMGDVEDFKAFDFARANHINVLIYGPTGPGKTTSIEAWAAERELRMATVSGNAALEPGHLLGKFVSDGRGGFAWIDGPVTDVVRNGGVLLLDEFNFISPKIYTALYGLTDGRRIITLLDHHGEVIEAHPDLTVFATMNPDYVGTTPLNFAMRNRFDMQIPWDYDSDVESKLVKSKNLLVLAKQLRAEAAKGQYETPISTNMLQEFGEFVNGLGYDFAVENFIAHFSDEEQASVRLVFQTHEYNLKSDFGIEIKLDQPVVEDATDNIVIDEATLNPLHQPTNTVTSPVIVNI</sequence>
<accession>A0A6J5N2J6</accession>
<dbReference type="PANTHER" id="PTHR42759">
    <property type="entry name" value="MOXR FAMILY PROTEIN"/>
    <property type="match status" value="1"/>
</dbReference>
<dbReference type="SMART" id="SM00382">
    <property type="entry name" value="AAA"/>
    <property type="match status" value="1"/>
</dbReference>
<dbReference type="PANTHER" id="PTHR42759:SF1">
    <property type="entry name" value="MAGNESIUM-CHELATASE SUBUNIT CHLD"/>
    <property type="match status" value="1"/>
</dbReference>
<dbReference type="InterPro" id="IPR050764">
    <property type="entry name" value="CbbQ/NirQ/NorQ/GpvN"/>
</dbReference>
<feature type="domain" description="AAA+ ATPase" evidence="1">
    <location>
        <begin position="207"/>
        <end position="355"/>
    </location>
</feature>
<reference evidence="2" key="1">
    <citation type="submission" date="2020-04" db="EMBL/GenBank/DDBJ databases">
        <authorList>
            <person name="Chiriac C."/>
            <person name="Salcher M."/>
            <person name="Ghai R."/>
            <person name="Kavagutti S V."/>
        </authorList>
    </citation>
    <scope>NUCLEOTIDE SEQUENCE</scope>
</reference>
<proteinExistence type="predicted"/>
<organism evidence="2">
    <name type="scientific">uncultured Caudovirales phage</name>
    <dbReference type="NCBI Taxonomy" id="2100421"/>
    <lineage>
        <taxon>Viruses</taxon>
        <taxon>Duplodnaviria</taxon>
        <taxon>Heunggongvirae</taxon>
        <taxon>Uroviricota</taxon>
        <taxon>Caudoviricetes</taxon>
        <taxon>Peduoviridae</taxon>
        <taxon>Maltschvirus</taxon>
        <taxon>Maltschvirus maltsch</taxon>
    </lineage>
</organism>
<name>A0A6J5N2J6_9CAUD</name>
<dbReference type="GO" id="GO:0005524">
    <property type="term" value="F:ATP binding"/>
    <property type="evidence" value="ECO:0007669"/>
    <property type="project" value="InterPro"/>
</dbReference>
<dbReference type="EMBL" id="LR796586">
    <property type="protein sequence ID" value="CAB4153314.1"/>
    <property type="molecule type" value="Genomic_DNA"/>
</dbReference>
<evidence type="ECO:0000313" key="2">
    <source>
        <dbReference type="EMBL" id="CAB4153314.1"/>
    </source>
</evidence>
<protein>
    <submittedName>
        <fullName evidence="2">AAA domain containing protein</fullName>
    </submittedName>
</protein>
<dbReference type="InterPro" id="IPR027417">
    <property type="entry name" value="P-loop_NTPase"/>
</dbReference>
<gene>
    <name evidence="2" type="ORF">UFOVP621_90</name>
</gene>
<dbReference type="SUPFAM" id="SSF52540">
    <property type="entry name" value="P-loop containing nucleoside triphosphate hydrolases"/>
    <property type="match status" value="1"/>
</dbReference>